<comment type="similarity">
    <text evidence="1">Belongs to the DNA polymerase type-A family.</text>
</comment>
<keyword evidence="6" id="KW-0227">DNA damage</keyword>
<name>A0A0F9JK62_9ZZZZ</name>
<evidence type="ECO:0000256" key="4">
    <source>
        <dbReference type="ARBA" id="ARBA00022695"/>
    </source>
</evidence>
<comment type="caution">
    <text evidence="13">The sequence shown here is derived from an EMBL/GenBank/DDBJ whole genome shotgun (WGS) entry which is preliminary data.</text>
</comment>
<evidence type="ECO:0000256" key="3">
    <source>
        <dbReference type="ARBA" id="ARBA00022679"/>
    </source>
</evidence>
<dbReference type="GO" id="GO:0003887">
    <property type="term" value="F:DNA-directed DNA polymerase activity"/>
    <property type="evidence" value="ECO:0007669"/>
    <property type="project" value="UniProtKB-KW"/>
</dbReference>
<dbReference type="CDD" id="cd08637">
    <property type="entry name" value="DNA_pol_A_pol_I_C"/>
    <property type="match status" value="1"/>
</dbReference>
<dbReference type="PROSITE" id="PS00447">
    <property type="entry name" value="DNA_POLYMERASE_A"/>
    <property type="match status" value="1"/>
</dbReference>
<reference evidence="13" key="1">
    <citation type="journal article" date="2015" name="Nature">
        <title>Complex archaea that bridge the gap between prokaryotes and eukaryotes.</title>
        <authorList>
            <person name="Spang A."/>
            <person name="Saw J.H."/>
            <person name="Jorgensen S.L."/>
            <person name="Zaremba-Niedzwiedzka K."/>
            <person name="Martijn J."/>
            <person name="Lind A.E."/>
            <person name="van Eijk R."/>
            <person name="Schleper C."/>
            <person name="Guy L."/>
            <person name="Ettema T.J."/>
        </authorList>
    </citation>
    <scope>NUCLEOTIDE SEQUENCE</scope>
</reference>
<keyword evidence="4" id="KW-0548">Nucleotidyltransferase</keyword>
<evidence type="ECO:0000259" key="12">
    <source>
        <dbReference type="SMART" id="SM00482"/>
    </source>
</evidence>
<dbReference type="EMBL" id="LAZR01016068">
    <property type="protein sequence ID" value="KKM06131.1"/>
    <property type="molecule type" value="Genomic_DNA"/>
</dbReference>
<dbReference type="GO" id="GO:0006302">
    <property type="term" value="P:double-strand break repair"/>
    <property type="evidence" value="ECO:0007669"/>
    <property type="project" value="TreeGrafter"/>
</dbReference>
<dbReference type="Gene3D" id="1.10.150.20">
    <property type="entry name" value="5' to 3' exonuclease, C-terminal subdomain"/>
    <property type="match status" value="1"/>
</dbReference>
<accession>A0A0F9JK62</accession>
<keyword evidence="9" id="KW-0234">DNA repair</keyword>
<comment type="catalytic activity">
    <reaction evidence="10">
        <text>DNA(n) + a 2'-deoxyribonucleoside 5'-triphosphate = DNA(n+1) + diphosphate</text>
        <dbReference type="Rhea" id="RHEA:22508"/>
        <dbReference type="Rhea" id="RHEA-COMP:17339"/>
        <dbReference type="Rhea" id="RHEA-COMP:17340"/>
        <dbReference type="ChEBI" id="CHEBI:33019"/>
        <dbReference type="ChEBI" id="CHEBI:61560"/>
        <dbReference type="ChEBI" id="CHEBI:173112"/>
        <dbReference type="EC" id="2.7.7.7"/>
    </reaction>
</comment>
<dbReference type="Gene3D" id="3.30.420.10">
    <property type="entry name" value="Ribonuclease H-like superfamily/Ribonuclease H"/>
    <property type="match status" value="1"/>
</dbReference>
<evidence type="ECO:0000256" key="5">
    <source>
        <dbReference type="ARBA" id="ARBA00022705"/>
    </source>
</evidence>
<dbReference type="Gene3D" id="3.30.70.370">
    <property type="match status" value="1"/>
</dbReference>
<dbReference type="EC" id="2.7.7.7" evidence="2"/>
<feature type="region of interest" description="Disordered" evidence="11">
    <location>
        <begin position="174"/>
        <end position="197"/>
    </location>
</feature>
<dbReference type="InterPro" id="IPR002298">
    <property type="entry name" value="DNA_polymerase_A"/>
</dbReference>
<dbReference type="PRINTS" id="PR00868">
    <property type="entry name" value="DNAPOLI"/>
</dbReference>
<evidence type="ECO:0000256" key="7">
    <source>
        <dbReference type="ARBA" id="ARBA00022932"/>
    </source>
</evidence>
<dbReference type="GO" id="GO:0003677">
    <property type="term" value="F:DNA binding"/>
    <property type="evidence" value="ECO:0007669"/>
    <property type="project" value="UniProtKB-KW"/>
</dbReference>
<sequence length="423" mass="48513">MSKIQIKEGYVDLDKISNYCSQDVDYTFRLKELFEKEISDNNLEKVLYDIELPLLKVLAKMERFGIFVDKDMLSIMSEEIQKKLKLIEGEIFSEAGKKFNVNSPKQLSEVLYVDLAIKPPKKKGSTFSTSADILEKLKGKSPIIDHILRFRAYQKLLSTYVDAIPKQINPQTNRVHSTFSQSTTATGRLASTNPNLQNIPIRSKEGKKIREGFRPEKDGWVYLSSDYSQIELKFLAHFSEDPNLLKAFNNGDDIHTFTASLVYSVPIDEVTKKMRSNAKAVNFGIIYGQSAFGLSEQIGITIKEAKAFIDTYFERYPNILKYLETCKKLVHEKKIAYTIIGRQRPIHEIDNKNPFIRAAAERLSINTPLQGSAADLIKLAMIEIDKEITKRNLKGYMILQIHDELLFELPFDEIEIFKSFVKK</sequence>
<protein>
    <recommendedName>
        <fullName evidence="2">DNA-directed DNA polymerase</fullName>
        <ecNumber evidence="2">2.7.7.7</ecNumber>
    </recommendedName>
</protein>
<evidence type="ECO:0000256" key="9">
    <source>
        <dbReference type="ARBA" id="ARBA00023204"/>
    </source>
</evidence>
<dbReference type="FunFam" id="1.10.150.20:FF:000002">
    <property type="entry name" value="DNA polymerase I"/>
    <property type="match status" value="1"/>
</dbReference>
<keyword evidence="7" id="KW-0239">DNA-directed DNA polymerase</keyword>
<evidence type="ECO:0000256" key="11">
    <source>
        <dbReference type="SAM" id="MobiDB-lite"/>
    </source>
</evidence>
<evidence type="ECO:0000256" key="6">
    <source>
        <dbReference type="ARBA" id="ARBA00022763"/>
    </source>
</evidence>
<dbReference type="InterPro" id="IPR036397">
    <property type="entry name" value="RNaseH_sf"/>
</dbReference>
<dbReference type="InterPro" id="IPR001098">
    <property type="entry name" value="DNA-dir_DNA_pol_A_palm_dom"/>
</dbReference>
<evidence type="ECO:0000256" key="8">
    <source>
        <dbReference type="ARBA" id="ARBA00023125"/>
    </source>
</evidence>
<dbReference type="Pfam" id="PF00476">
    <property type="entry name" value="DNA_pol_A"/>
    <property type="match status" value="1"/>
</dbReference>
<dbReference type="PANTHER" id="PTHR10133">
    <property type="entry name" value="DNA POLYMERASE I"/>
    <property type="match status" value="1"/>
</dbReference>
<dbReference type="InterPro" id="IPR043502">
    <property type="entry name" value="DNA/RNA_pol_sf"/>
</dbReference>
<dbReference type="AlphaFoldDB" id="A0A0F9JK62"/>
<gene>
    <name evidence="13" type="ORF">LCGC14_1747030</name>
</gene>
<proteinExistence type="inferred from homology"/>
<dbReference type="FunFam" id="1.20.1060.10:FF:000001">
    <property type="entry name" value="DNA polymerase I"/>
    <property type="match status" value="1"/>
</dbReference>
<evidence type="ECO:0000256" key="10">
    <source>
        <dbReference type="ARBA" id="ARBA00049244"/>
    </source>
</evidence>
<dbReference type="InterPro" id="IPR019760">
    <property type="entry name" value="DNA-dir_DNA_pol_A_CS"/>
</dbReference>
<dbReference type="SMART" id="SM00482">
    <property type="entry name" value="POLAc"/>
    <property type="match status" value="1"/>
</dbReference>
<evidence type="ECO:0000256" key="1">
    <source>
        <dbReference type="ARBA" id="ARBA00007705"/>
    </source>
</evidence>
<dbReference type="GO" id="GO:0006261">
    <property type="term" value="P:DNA-templated DNA replication"/>
    <property type="evidence" value="ECO:0007669"/>
    <property type="project" value="InterPro"/>
</dbReference>
<evidence type="ECO:0000256" key="2">
    <source>
        <dbReference type="ARBA" id="ARBA00012417"/>
    </source>
</evidence>
<organism evidence="13">
    <name type="scientific">marine sediment metagenome</name>
    <dbReference type="NCBI Taxonomy" id="412755"/>
    <lineage>
        <taxon>unclassified sequences</taxon>
        <taxon>metagenomes</taxon>
        <taxon>ecological metagenomes</taxon>
    </lineage>
</organism>
<keyword evidence="5" id="KW-0235">DNA replication</keyword>
<keyword evidence="8" id="KW-0238">DNA-binding</keyword>
<feature type="non-terminal residue" evidence="13">
    <location>
        <position position="423"/>
    </location>
</feature>
<feature type="domain" description="DNA-directed DNA polymerase family A palm" evidence="12">
    <location>
        <begin position="206"/>
        <end position="413"/>
    </location>
</feature>
<dbReference type="PANTHER" id="PTHR10133:SF27">
    <property type="entry name" value="DNA POLYMERASE NU"/>
    <property type="match status" value="1"/>
</dbReference>
<dbReference type="SUPFAM" id="SSF56672">
    <property type="entry name" value="DNA/RNA polymerases"/>
    <property type="match status" value="1"/>
</dbReference>
<dbReference type="Gene3D" id="1.20.1060.10">
    <property type="entry name" value="Taq DNA Polymerase, Chain T, domain 4"/>
    <property type="match status" value="1"/>
</dbReference>
<evidence type="ECO:0000313" key="13">
    <source>
        <dbReference type="EMBL" id="KKM06131.1"/>
    </source>
</evidence>
<keyword evidence="3" id="KW-0808">Transferase</keyword>